<evidence type="ECO:0000256" key="10">
    <source>
        <dbReference type="RuleBase" id="RU000682"/>
    </source>
</evidence>
<evidence type="ECO:0000256" key="9">
    <source>
        <dbReference type="PROSITE-ProRule" id="PRU00108"/>
    </source>
</evidence>
<organism evidence="12 13">
    <name type="scientific">Acipenser oxyrinchus oxyrinchus</name>
    <dbReference type="NCBI Taxonomy" id="40147"/>
    <lineage>
        <taxon>Eukaryota</taxon>
        <taxon>Metazoa</taxon>
        <taxon>Chordata</taxon>
        <taxon>Craniata</taxon>
        <taxon>Vertebrata</taxon>
        <taxon>Euteleostomi</taxon>
        <taxon>Actinopterygii</taxon>
        <taxon>Chondrostei</taxon>
        <taxon>Acipenseriformes</taxon>
        <taxon>Acipenseridae</taxon>
        <taxon>Acipenser</taxon>
    </lineage>
</organism>
<dbReference type="GO" id="GO:0005634">
    <property type="term" value="C:nucleus"/>
    <property type="evidence" value="ECO:0007669"/>
    <property type="project" value="UniProtKB-SubCell"/>
</dbReference>
<name>A0AAD8DAD6_ACIOX</name>
<dbReference type="InterPro" id="IPR051003">
    <property type="entry name" value="AP_axis_regulatory_Homeobox"/>
</dbReference>
<evidence type="ECO:0000256" key="1">
    <source>
        <dbReference type="ARBA" id="ARBA00004123"/>
    </source>
</evidence>
<reference evidence="12" key="1">
    <citation type="submission" date="2022-02" db="EMBL/GenBank/DDBJ databases">
        <title>Atlantic sturgeon de novo genome assembly.</title>
        <authorList>
            <person name="Stock M."/>
            <person name="Klopp C."/>
            <person name="Guiguen Y."/>
            <person name="Cabau C."/>
            <person name="Parinello H."/>
            <person name="Santidrian Yebra-Pimentel E."/>
            <person name="Kuhl H."/>
            <person name="Dirks R.P."/>
            <person name="Guessner J."/>
            <person name="Wuertz S."/>
            <person name="Du K."/>
            <person name="Schartl M."/>
        </authorList>
    </citation>
    <scope>NUCLEOTIDE SEQUENCE</scope>
    <source>
        <strain evidence="12">STURGEONOMICS-FGT-2020</strain>
        <tissue evidence="12">Whole blood</tissue>
    </source>
</reference>
<feature type="domain" description="Homeobox" evidence="11">
    <location>
        <begin position="226"/>
        <end position="286"/>
    </location>
</feature>
<evidence type="ECO:0000256" key="4">
    <source>
        <dbReference type="ARBA" id="ARBA00023015"/>
    </source>
</evidence>
<evidence type="ECO:0000313" key="12">
    <source>
        <dbReference type="EMBL" id="KAK1165656.1"/>
    </source>
</evidence>
<dbReference type="Pfam" id="PF00046">
    <property type="entry name" value="Homeodomain"/>
    <property type="match status" value="1"/>
</dbReference>
<evidence type="ECO:0000256" key="7">
    <source>
        <dbReference type="ARBA" id="ARBA00023163"/>
    </source>
</evidence>
<protein>
    <submittedName>
        <fullName evidence="12">Homeobox protein Hox-D13-like</fullName>
    </submittedName>
</protein>
<evidence type="ECO:0000256" key="8">
    <source>
        <dbReference type="ARBA" id="ARBA00023242"/>
    </source>
</evidence>
<dbReference type="InterPro" id="IPR017970">
    <property type="entry name" value="Homeobox_CS"/>
</dbReference>
<dbReference type="SUPFAM" id="SSF46689">
    <property type="entry name" value="Homeodomain-like"/>
    <property type="match status" value="1"/>
</dbReference>
<keyword evidence="4" id="KW-0805">Transcription regulation</keyword>
<dbReference type="GO" id="GO:0000981">
    <property type="term" value="F:DNA-binding transcription factor activity, RNA polymerase II-specific"/>
    <property type="evidence" value="ECO:0007669"/>
    <property type="project" value="InterPro"/>
</dbReference>
<evidence type="ECO:0000259" key="11">
    <source>
        <dbReference type="PROSITE" id="PS50071"/>
    </source>
</evidence>
<dbReference type="PROSITE" id="PS00027">
    <property type="entry name" value="HOMEOBOX_1"/>
    <property type="match status" value="1"/>
</dbReference>
<evidence type="ECO:0000256" key="2">
    <source>
        <dbReference type="ARBA" id="ARBA00006317"/>
    </source>
</evidence>
<dbReference type="CDD" id="cd00086">
    <property type="entry name" value="homeodomain"/>
    <property type="match status" value="1"/>
</dbReference>
<evidence type="ECO:0000256" key="6">
    <source>
        <dbReference type="ARBA" id="ARBA00023155"/>
    </source>
</evidence>
<dbReference type="EMBL" id="JAGXEW010000012">
    <property type="protein sequence ID" value="KAK1165656.1"/>
    <property type="molecule type" value="Genomic_DNA"/>
</dbReference>
<proteinExistence type="inferred from homology"/>
<dbReference type="SMART" id="SM00389">
    <property type="entry name" value="HOX"/>
    <property type="match status" value="1"/>
</dbReference>
<comment type="similarity">
    <text evidence="2">Belongs to the Abd-B homeobox family.</text>
</comment>
<keyword evidence="7" id="KW-0804">Transcription</keyword>
<keyword evidence="3" id="KW-0217">Developmental protein</keyword>
<comment type="caution">
    <text evidence="12">The sequence shown here is derived from an EMBL/GenBank/DDBJ whole genome shotgun (WGS) entry which is preliminary data.</text>
</comment>
<evidence type="ECO:0000256" key="3">
    <source>
        <dbReference type="ARBA" id="ARBA00022473"/>
    </source>
</evidence>
<dbReference type="PANTHER" id="PTHR45804">
    <property type="entry name" value="SEGMENTATION PROTEIN FUSHI TARAZU-LIKE PROTEIN"/>
    <property type="match status" value="1"/>
</dbReference>
<dbReference type="PROSITE" id="PS50071">
    <property type="entry name" value="HOMEOBOX_2"/>
    <property type="match status" value="1"/>
</dbReference>
<evidence type="ECO:0000256" key="5">
    <source>
        <dbReference type="ARBA" id="ARBA00023125"/>
    </source>
</evidence>
<dbReference type="AlphaFoldDB" id="A0AAD8DAD6"/>
<feature type="DNA-binding region" description="Homeobox" evidence="9">
    <location>
        <begin position="228"/>
        <end position="287"/>
    </location>
</feature>
<dbReference type="InterPro" id="IPR001356">
    <property type="entry name" value="HD"/>
</dbReference>
<dbReference type="InterPro" id="IPR009057">
    <property type="entry name" value="Homeodomain-like_sf"/>
</dbReference>
<dbReference type="PANTHER" id="PTHR45804:SF3">
    <property type="entry name" value="HOMEOBOX PROTEIN HOX-A13"/>
    <property type="match status" value="1"/>
</dbReference>
<dbReference type="Gene3D" id="1.10.10.60">
    <property type="entry name" value="Homeodomain-like"/>
    <property type="match status" value="1"/>
</dbReference>
<keyword evidence="8 9" id="KW-0539">Nucleus</keyword>
<dbReference type="GO" id="GO:0003677">
    <property type="term" value="F:DNA binding"/>
    <property type="evidence" value="ECO:0007669"/>
    <property type="project" value="UniProtKB-UniRule"/>
</dbReference>
<accession>A0AAD8DAD6</accession>
<keyword evidence="13" id="KW-1185">Reference proteome</keyword>
<keyword evidence="5 9" id="KW-0238">DNA-binding</keyword>
<dbReference type="FunFam" id="1.10.10.60:FF:000084">
    <property type="entry name" value="Homeobox protein Hox-D13"/>
    <property type="match status" value="1"/>
</dbReference>
<evidence type="ECO:0000313" key="13">
    <source>
        <dbReference type="Proteomes" id="UP001230051"/>
    </source>
</evidence>
<comment type="subcellular location">
    <subcellularLocation>
        <location evidence="1 9 10">Nucleus</location>
    </subcellularLocation>
</comment>
<dbReference type="InterPro" id="IPR022067">
    <property type="entry name" value="HoxA13_N"/>
</dbReference>
<sequence length="294" mass="33333">MLKAGVMEEAGGDSSSYQCRSVLPSVFGAHSSRIASASTAYSIANRPNPLSSDYSIKQFPPRAGSTASPNTSIGYGCHFGNSYYGYKMPHGVGVEQNAMKETAHAPMGKYSMEKYMDISGLSNTTVNCNEIPPRTKEFTWHPDYTGSYPRIPGYIEVPLVATRTAPSDSRPEALIQMEGYQPWTLPKGWNGPFYCAREQTHTSHHIWKSSLAGEIAFNQPEANFYRRGRKKRVPYTKLQLRELEREYAISKFITKDKRRRISISTNLSERQVTIWFQNRRVKDKKIDSKFKDFV</sequence>
<dbReference type="Pfam" id="PF12284">
    <property type="entry name" value="HoxA13_N"/>
    <property type="match status" value="1"/>
</dbReference>
<gene>
    <name evidence="12" type="primary">HOXD13</name>
    <name evidence="12" type="ORF">AOXY_G14242</name>
</gene>
<keyword evidence="6 9" id="KW-0371">Homeobox</keyword>
<dbReference type="Proteomes" id="UP001230051">
    <property type="component" value="Unassembled WGS sequence"/>
</dbReference>